<accession>N0B8F0</accession>
<dbReference type="Proteomes" id="UP000005952">
    <property type="component" value="Chromosome"/>
</dbReference>
<dbReference type="EMBL" id="CP005587">
    <property type="protein sequence ID" value="AGK56340.1"/>
    <property type="molecule type" value="Genomic_DNA"/>
</dbReference>
<dbReference type="AlphaFoldDB" id="N0B8F0"/>
<protein>
    <submittedName>
        <fullName evidence="1">Uncharacterized protein</fullName>
    </submittedName>
</protein>
<reference evidence="1 2" key="1">
    <citation type="journal article" date="2013" name="Genome Announc.">
        <title>Genome sequences for three denitrifying bacterial strains isolated from a uranium- and nitrate-contaminated subsurface environment.</title>
        <authorList>
            <person name="Venkatramanan R."/>
            <person name="Prakash O."/>
            <person name="Woyke T."/>
            <person name="Chain P."/>
            <person name="Goodwin L.A."/>
            <person name="Watson D."/>
            <person name="Brooks S."/>
            <person name="Kostka J.E."/>
            <person name="Green S.J."/>
        </authorList>
    </citation>
    <scope>NUCLEOTIDE SEQUENCE [LARGE SCALE GENOMIC DNA]</scope>
    <source>
        <strain evidence="1 2">1NES1</strain>
    </source>
</reference>
<evidence type="ECO:0000313" key="1">
    <source>
        <dbReference type="EMBL" id="AGK56340.1"/>
    </source>
</evidence>
<evidence type="ECO:0000313" key="2">
    <source>
        <dbReference type="Proteomes" id="UP000005952"/>
    </source>
</evidence>
<organism evidence="1 2">
    <name type="scientific">Hyphomicrobium denitrificans 1NES1</name>
    <dbReference type="NCBI Taxonomy" id="670307"/>
    <lineage>
        <taxon>Bacteria</taxon>
        <taxon>Pseudomonadati</taxon>
        <taxon>Pseudomonadota</taxon>
        <taxon>Alphaproteobacteria</taxon>
        <taxon>Hyphomicrobiales</taxon>
        <taxon>Hyphomicrobiaceae</taxon>
        <taxon>Hyphomicrobium</taxon>
    </lineage>
</organism>
<name>N0B8F0_9HYPH</name>
<keyword evidence="2" id="KW-1185">Reference proteome</keyword>
<dbReference type="HOGENOM" id="CLU_2023565_0_0_5"/>
<proteinExistence type="predicted"/>
<dbReference type="KEGG" id="hdt:HYPDE_23268"/>
<sequence length="122" mass="14234">MAWIDTTSAGNPLVTSRRKTFFWKRQPRLKKHFQFEISSANSGRGSLRFKNLVEHLTDSKLWWIVAPLPPISLIQLNYIAYGEYDCCSVSLRILTIFLMSIKVIGGSRHEEYLEFIRKELVQ</sequence>
<gene>
    <name evidence="1" type="ORF">HYPDE_23268</name>
</gene>
<dbReference type="STRING" id="670307.HYPDE_23268"/>